<feature type="transmembrane region" description="Helical" evidence="6">
    <location>
        <begin position="37"/>
        <end position="55"/>
    </location>
</feature>
<feature type="transmembrane region" description="Helical" evidence="6">
    <location>
        <begin position="217"/>
        <end position="241"/>
    </location>
</feature>
<evidence type="ECO:0000259" key="7">
    <source>
        <dbReference type="Pfam" id="PF00892"/>
    </source>
</evidence>
<feature type="transmembrane region" description="Helical" evidence="6">
    <location>
        <begin position="153"/>
        <end position="175"/>
    </location>
</feature>
<dbReference type="STRING" id="1524254.PHACT_04445"/>
<dbReference type="PANTHER" id="PTHR32322">
    <property type="entry name" value="INNER MEMBRANE TRANSPORTER"/>
    <property type="match status" value="1"/>
</dbReference>
<dbReference type="InterPro" id="IPR000620">
    <property type="entry name" value="EamA_dom"/>
</dbReference>
<feature type="transmembrane region" description="Helical" evidence="6">
    <location>
        <begin position="100"/>
        <end position="121"/>
    </location>
</feature>
<evidence type="ECO:0000256" key="2">
    <source>
        <dbReference type="ARBA" id="ARBA00007362"/>
    </source>
</evidence>
<feature type="transmembrane region" description="Helical" evidence="6">
    <location>
        <begin position="248"/>
        <end position="267"/>
    </location>
</feature>
<dbReference type="PANTHER" id="PTHR32322:SF2">
    <property type="entry name" value="EAMA DOMAIN-CONTAINING PROTEIN"/>
    <property type="match status" value="1"/>
</dbReference>
<protein>
    <recommendedName>
        <fullName evidence="7">EamA domain-containing protein</fullName>
    </recommendedName>
</protein>
<evidence type="ECO:0000256" key="6">
    <source>
        <dbReference type="SAM" id="Phobius"/>
    </source>
</evidence>
<dbReference type="AlphaFoldDB" id="A0A1E8CJA0"/>
<feature type="domain" description="EamA" evidence="7">
    <location>
        <begin position="155"/>
        <end position="289"/>
    </location>
</feature>
<organism evidence="8 9">
    <name type="scientific">Pseudohongiella acticola</name>
    <dbReference type="NCBI Taxonomy" id="1524254"/>
    <lineage>
        <taxon>Bacteria</taxon>
        <taxon>Pseudomonadati</taxon>
        <taxon>Pseudomonadota</taxon>
        <taxon>Gammaproteobacteria</taxon>
        <taxon>Pseudomonadales</taxon>
        <taxon>Pseudohongiellaceae</taxon>
        <taxon>Pseudohongiella</taxon>
    </lineage>
</organism>
<keyword evidence="3 6" id="KW-0812">Transmembrane</keyword>
<dbReference type="Proteomes" id="UP000175669">
    <property type="component" value="Unassembled WGS sequence"/>
</dbReference>
<feature type="transmembrane region" description="Helical" evidence="6">
    <location>
        <begin position="128"/>
        <end position="147"/>
    </location>
</feature>
<evidence type="ECO:0000256" key="4">
    <source>
        <dbReference type="ARBA" id="ARBA00022989"/>
    </source>
</evidence>
<dbReference type="RefSeq" id="WP_068812481.1">
    <property type="nucleotide sequence ID" value="NZ_MASR01000001.1"/>
</dbReference>
<comment type="similarity">
    <text evidence="2">Belongs to the EamA transporter family.</text>
</comment>
<keyword evidence="4 6" id="KW-1133">Transmembrane helix</keyword>
<name>A0A1E8CJA0_9GAMM</name>
<feature type="transmembrane region" description="Helical" evidence="6">
    <location>
        <begin position="12"/>
        <end position="31"/>
    </location>
</feature>
<dbReference type="Pfam" id="PF00892">
    <property type="entry name" value="EamA"/>
    <property type="match status" value="2"/>
</dbReference>
<evidence type="ECO:0000256" key="3">
    <source>
        <dbReference type="ARBA" id="ARBA00022692"/>
    </source>
</evidence>
<feature type="domain" description="EamA" evidence="7">
    <location>
        <begin position="10"/>
        <end position="143"/>
    </location>
</feature>
<evidence type="ECO:0000313" key="9">
    <source>
        <dbReference type="Proteomes" id="UP000175669"/>
    </source>
</evidence>
<dbReference type="InterPro" id="IPR037185">
    <property type="entry name" value="EmrE-like"/>
</dbReference>
<accession>A0A1E8CJA0</accession>
<sequence length="313" mass="33201">MNTYPKFTNVAWMLVVTLLWAICFPFIVTGLPDAPPLLFAALRAFLASGILFAVYMVKRVREPYLFNLQDTGQLGLIGLSYTAMGFGGMFLGAGHLSPGLATVLASTQPLIAAAIAAAWLGETLKTKGIAGLFVGFLGVALLSWSGFGNNNAGFLWGIIWVLMGAFGVAIGNILLKKRGGGSIAAPMAVQLLIGGGILLLASAISGEQWDIRWTFRFTGSLLILSALATAAMVFLWFGLLARAPLNQLNVFSFLTPALGLLIGYLFFDERLQLVQILGIIVIIFGIALMHTSDAVLDPTHKAGLSSPIKPLGS</sequence>
<evidence type="ECO:0000256" key="1">
    <source>
        <dbReference type="ARBA" id="ARBA00004141"/>
    </source>
</evidence>
<comment type="subcellular location">
    <subcellularLocation>
        <location evidence="1">Membrane</location>
        <topology evidence="1">Multi-pass membrane protein</topology>
    </subcellularLocation>
</comment>
<evidence type="ECO:0000256" key="5">
    <source>
        <dbReference type="ARBA" id="ARBA00023136"/>
    </source>
</evidence>
<feature type="transmembrane region" description="Helical" evidence="6">
    <location>
        <begin position="76"/>
        <end position="94"/>
    </location>
</feature>
<dbReference type="Gene3D" id="1.10.3730.20">
    <property type="match status" value="1"/>
</dbReference>
<keyword evidence="5 6" id="KW-0472">Membrane</keyword>
<gene>
    <name evidence="8" type="ORF">PHACT_04445</name>
</gene>
<comment type="caution">
    <text evidence="8">The sequence shown here is derived from an EMBL/GenBank/DDBJ whole genome shotgun (WGS) entry which is preliminary data.</text>
</comment>
<evidence type="ECO:0000313" key="8">
    <source>
        <dbReference type="EMBL" id="OFE12478.1"/>
    </source>
</evidence>
<reference evidence="9" key="1">
    <citation type="submission" date="2016-07" db="EMBL/GenBank/DDBJ databases">
        <authorList>
            <person name="Florea S."/>
            <person name="Webb J.S."/>
            <person name="Jaromczyk J."/>
            <person name="Schardl C.L."/>
        </authorList>
    </citation>
    <scope>NUCLEOTIDE SEQUENCE [LARGE SCALE GENOMIC DNA]</scope>
    <source>
        <strain evidence="9">KCTC 42131</strain>
    </source>
</reference>
<feature type="transmembrane region" description="Helical" evidence="6">
    <location>
        <begin position="273"/>
        <end position="291"/>
    </location>
</feature>
<keyword evidence="9" id="KW-1185">Reference proteome</keyword>
<dbReference type="SUPFAM" id="SSF103481">
    <property type="entry name" value="Multidrug resistance efflux transporter EmrE"/>
    <property type="match status" value="2"/>
</dbReference>
<dbReference type="InterPro" id="IPR050638">
    <property type="entry name" value="AA-Vitamin_Transporters"/>
</dbReference>
<proteinExistence type="inferred from homology"/>
<dbReference type="OrthoDB" id="7158585at2"/>
<dbReference type="EMBL" id="MASR01000001">
    <property type="protein sequence ID" value="OFE12478.1"/>
    <property type="molecule type" value="Genomic_DNA"/>
</dbReference>
<feature type="transmembrane region" description="Helical" evidence="6">
    <location>
        <begin position="187"/>
        <end position="205"/>
    </location>
</feature>
<dbReference type="GO" id="GO:0016020">
    <property type="term" value="C:membrane"/>
    <property type="evidence" value="ECO:0007669"/>
    <property type="project" value="UniProtKB-SubCell"/>
</dbReference>